<dbReference type="Proteomes" id="UP001556692">
    <property type="component" value="Unassembled WGS sequence"/>
</dbReference>
<name>A0ABV3SS14_9HYPH</name>
<gene>
    <name evidence="2" type="ORF">ABGN05_24090</name>
</gene>
<dbReference type="EMBL" id="JBDPGJ010000006">
    <property type="protein sequence ID" value="MEX0408729.1"/>
    <property type="molecule type" value="Genomic_DNA"/>
</dbReference>
<evidence type="ECO:0000313" key="2">
    <source>
        <dbReference type="EMBL" id="MEX0408729.1"/>
    </source>
</evidence>
<feature type="region of interest" description="Disordered" evidence="1">
    <location>
        <begin position="27"/>
        <end position="48"/>
    </location>
</feature>
<evidence type="ECO:0000313" key="3">
    <source>
        <dbReference type="Proteomes" id="UP001556692"/>
    </source>
</evidence>
<proteinExistence type="predicted"/>
<dbReference type="RefSeq" id="WP_367956599.1">
    <property type="nucleotide sequence ID" value="NZ_JBDPGJ010000006.1"/>
</dbReference>
<comment type="caution">
    <text evidence="2">The sequence shown here is derived from an EMBL/GenBank/DDBJ whole genome shotgun (WGS) entry which is preliminary data.</text>
</comment>
<keyword evidence="3" id="KW-1185">Reference proteome</keyword>
<sequence length="128" mass="14511">MEVKKKRGNLAKRHSIWGDLDLAAIASDPLRDPTGDSEQAARRHKVDPVLAVDRVDALEAGPETTSNSKARDSVGVGPQIDQHHAAVETEELAEEPSRRFRKRARRRDEPTLPRGQRWKRRLPKALRR</sequence>
<feature type="compositionally biased region" description="Basic residues" evidence="1">
    <location>
        <begin position="116"/>
        <end position="128"/>
    </location>
</feature>
<feature type="region of interest" description="Disordered" evidence="1">
    <location>
        <begin position="82"/>
        <end position="128"/>
    </location>
</feature>
<organism evidence="2 3">
    <name type="scientific">Aquibium pacificus</name>
    <dbReference type="NCBI Taxonomy" id="3153579"/>
    <lineage>
        <taxon>Bacteria</taxon>
        <taxon>Pseudomonadati</taxon>
        <taxon>Pseudomonadota</taxon>
        <taxon>Alphaproteobacteria</taxon>
        <taxon>Hyphomicrobiales</taxon>
        <taxon>Phyllobacteriaceae</taxon>
        <taxon>Aquibium</taxon>
    </lineage>
</organism>
<accession>A0ABV3SS14</accession>
<reference evidence="2 3" key="1">
    <citation type="submission" date="2024-05" db="EMBL/GenBank/DDBJ databases">
        <authorList>
            <person name="Jiang F."/>
        </authorList>
    </citation>
    <scope>NUCLEOTIDE SEQUENCE [LARGE SCALE GENOMIC DNA]</scope>
    <source>
        <strain evidence="2 3">LZ166</strain>
    </source>
</reference>
<protein>
    <submittedName>
        <fullName evidence="2">Uncharacterized protein</fullName>
    </submittedName>
</protein>
<evidence type="ECO:0000256" key="1">
    <source>
        <dbReference type="SAM" id="MobiDB-lite"/>
    </source>
</evidence>